<evidence type="ECO:0000256" key="1">
    <source>
        <dbReference type="SAM" id="MobiDB-lite"/>
    </source>
</evidence>
<dbReference type="KEGG" id="tva:4772804"/>
<feature type="region of interest" description="Disordered" evidence="1">
    <location>
        <begin position="257"/>
        <end position="277"/>
    </location>
</feature>
<sequence length="321" mass="37960">MESKKVTIDENELDQFVAAMLKSIDKLEKISDVYRNYAYNMNNLVQFDATMYQTSIDTIDEIYKRLSEYYKNAAKSYRRSLEDLKDINARFAVLVRVRTDRLNAYQDFMRDFQNSHFAKYNYKPTSSFYQNAVKAERDSAERLYNLDKLLLETHKKYKRFQWRRIKSAWVRYSHTFTELYKFEALCFEYINKILNALKNYPEDPESIIEKSEIDLPKLYTMYYAQEQLHDHLSVHHKSDSGNSSQTPITVQDIEVQEVSDDYEEESEPEEPVADPNAEIEEFVAVKSSKNKSLIAIPTIPAEKDLEEENLVQLNIPMEMQL</sequence>
<reference evidence="2" key="1">
    <citation type="submission" date="2006-10" db="EMBL/GenBank/DDBJ databases">
        <authorList>
            <person name="Amadeo P."/>
            <person name="Zhao Q."/>
            <person name="Wortman J."/>
            <person name="Fraser-Liggett C."/>
            <person name="Carlton J."/>
        </authorList>
    </citation>
    <scope>NUCLEOTIDE SEQUENCE</scope>
    <source>
        <strain evidence="2">G3</strain>
    </source>
</reference>
<name>A2DXU8_TRIV3</name>
<gene>
    <name evidence="2" type="ORF">TVAG_219910</name>
</gene>
<dbReference type="RefSeq" id="XP_001327031.1">
    <property type="nucleotide sequence ID" value="XM_001326996.1"/>
</dbReference>
<dbReference type="VEuPathDB" id="TrichDB:TVAG_219910"/>
<accession>A2DXU8</accession>
<dbReference type="EMBL" id="DS113265">
    <property type="protein sequence ID" value="EAY14808.1"/>
    <property type="molecule type" value="Genomic_DNA"/>
</dbReference>
<keyword evidence="3" id="KW-1185">Reference proteome</keyword>
<protein>
    <submittedName>
        <fullName evidence="2">Uncharacterized protein</fullName>
    </submittedName>
</protein>
<dbReference type="SMR" id="A2DXU8"/>
<dbReference type="VEuPathDB" id="TrichDB:TVAGG3_0683920"/>
<reference evidence="2" key="2">
    <citation type="journal article" date="2007" name="Science">
        <title>Draft genome sequence of the sexually transmitted pathogen Trichomonas vaginalis.</title>
        <authorList>
            <person name="Carlton J.M."/>
            <person name="Hirt R.P."/>
            <person name="Silva J.C."/>
            <person name="Delcher A.L."/>
            <person name="Schatz M."/>
            <person name="Zhao Q."/>
            <person name="Wortman J.R."/>
            <person name="Bidwell S.L."/>
            <person name="Alsmark U.C.M."/>
            <person name="Besteiro S."/>
            <person name="Sicheritz-Ponten T."/>
            <person name="Noel C.J."/>
            <person name="Dacks J.B."/>
            <person name="Foster P.G."/>
            <person name="Simillion C."/>
            <person name="Van de Peer Y."/>
            <person name="Miranda-Saavedra D."/>
            <person name="Barton G.J."/>
            <person name="Westrop G.D."/>
            <person name="Mueller S."/>
            <person name="Dessi D."/>
            <person name="Fiori P.L."/>
            <person name="Ren Q."/>
            <person name="Paulsen I."/>
            <person name="Zhang H."/>
            <person name="Bastida-Corcuera F.D."/>
            <person name="Simoes-Barbosa A."/>
            <person name="Brown M.T."/>
            <person name="Hayes R.D."/>
            <person name="Mukherjee M."/>
            <person name="Okumura C.Y."/>
            <person name="Schneider R."/>
            <person name="Smith A.J."/>
            <person name="Vanacova S."/>
            <person name="Villalvazo M."/>
            <person name="Haas B.J."/>
            <person name="Pertea M."/>
            <person name="Feldblyum T.V."/>
            <person name="Utterback T.R."/>
            <person name="Shu C.L."/>
            <person name="Osoegawa K."/>
            <person name="de Jong P.J."/>
            <person name="Hrdy I."/>
            <person name="Horvathova L."/>
            <person name="Zubacova Z."/>
            <person name="Dolezal P."/>
            <person name="Malik S.B."/>
            <person name="Logsdon J.M. Jr."/>
            <person name="Henze K."/>
            <person name="Gupta A."/>
            <person name="Wang C.C."/>
            <person name="Dunne R.L."/>
            <person name="Upcroft J.A."/>
            <person name="Upcroft P."/>
            <person name="White O."/>
            <person name="Salzberg S.L."/>
            <person name="Tang P."/>
            <person name="Chiu C.-H."/>
            <person name="Lee Y.-S."/>
            <person name="Embley T.M."/>
            <person name="Coombs G.H."/>
            <person name="Mottram J.C."/>
            <person name="Tachezy J."/>
            <person name="Fraser-Liggett C.M."/>
            <person name="Johnson P.J."/>
        </authorList>
    </citation>
    <scope>NUCLEOTIDE SEQUENCE [LARGE SCALE GENOMIC DNA]</scope>
    <source>
        <strain evidence="2">G3</strain>
    </source>
</reference>
<organism evidence="2 3">
    <name type="scientific">Trichomonas vaginalis (strain ATCC PRA-98 / G3)</name>
    <dbReference type="NCBI Taxonomy" id="412133"/>
    <lineage>
        <taxon>Eukaryota</taxon>
        <taxon>Metamonada</taxon>
        <taxon>Parabasalia</taxon>
        <taxon>Trichomonadida</taxon>
        <taxon>Trichomonadidae</taxon>
        <taxon>Trichomonas</taxon>
    </lineage>
</organism>
<dbReference type="Proteomes" id="UP000001542">
    <property type="component" value="Unassembled WGS sequence"/>
</dbReference>
<evidence type="ECO:0000313" key="2">
    <source>
        <dbReference type="EMBL" id="EAY14808.1"/>
    </source>
</evidence>
<dbReference type="AlphaFoldDB" id="A2DXU8"/>
<evidence type="ECO:0000313" key="3">
    <source>
        <dbReference type="Proteomes" id="UP000001542"/>
    </source>
</evidence>
<proteinExistence type="predicted"/>
<dbReference type="InParanoid" id="A2DXU8"/>